<keyword evidence="11" id="KW-0238">DNA-binding</keyword>
<protein>
    <submittedName>
        <fullName evidence="18">Putative E7 protein</fullName>
    </submittedName>
</protein>
<evidence type="ECO:0000256" key="13">
    <source>
        <dbReference type="ARBA" id="ARBA00023163"/>
    </source>
</evidence>
<evidence type="ECO:0000256" key="5">
    <source>
        <dbReference type="ARBA" id="ARBA00022632"/>
    </source>
</evidence>
<dbReference type="SUPFAM" id="SSF161234">
    <property type="entry name" value="E7 C-terminal domain-like"/>
    <property type="match status" value="1"/>
</dbReference>
<evidence type="ECO:0000313" key="18">
    <source>
        <dbReference type="EMBL" id="CBD35695.2"/>
    </source>
</evidence>
<keyword evidence="7" id="KW-0863">Zinc-finger</keyword>
<feature type="non-terminal residue" evidence="18">
    <location>
        <position position="1"/>
    </location>
</feature>
<evidence type="ECO:0000256" key="16">
    <source>
        <dbReference type="ARBA" id="ARBA00023280"/>
    </source>
</evidence>
<dbReference type="Gene3D" id="3.30.160.330">
    <property type="match status" value="1"/>
</dbReference>
<dbReference type="PIRSF" id="PIRSF003407">
    <property type="entry name" value="Papvi_E7"/>
    <property type="match status" value="1"/>
</dbReference>
<keyword evidence="3" id="KW-1048">Host nucleus</keyword>
<evidence type="ECO:0000256" key="14">
    <source>
        <dbReference type="ARBA" id="ARBA00023200"/>
    </source>
</evidence>
<evidence type="ECO:0000256" key="1">
    <source>
        <dbReference type="ARBA" id="ARBA00022504"/>
    </source>
</evidence>
<evidence type="ECO:0000256" key="9">
    <source>
        <dbReference type="ARBA" id="ARBA00022833"/>
    </source>
</evidence>
<sequence>MHGPHPTVKDIELILAPEDVPVVCNVQLDEEDYTNVVEPAQQAYGVVTVCPQCSSPLRLVVHCSHADIRAFEELLLGTLTIVCPRCA</sequence>
<gene>
    <name evidence="18" type="primary">E7</name>
</gene>
<name>C7U316_9PAPI</name>
<keyword evidence="4" id="KW-0945">Host-virus interaction</keyword>
<evidence type="ECO:0000256" key="7">
    <source>
        <dbReference type="ARBA" id="ARBA00022771"/>
    </source>
</evidence>
<keyword evidence="2" id="KW-0244">Early protein</keyword>
<dbReference type="InterPro" id="IPR000148">
    <property type="entry name" value="Papilloma_E7"/>
</dbReference>
<evidence type="ECO:0000256" key="17">
    <source>
        <dbReference type="ARBA" id="ARBA00023309"/>
    </source>
</evidence>
<evidence type="ECO:0000256" key="11">
    <source>
        <dbReference type="ARBA" id="ARBA00023125"/>
    </source>
</evidence>
<dbReference type="Proteomes" id="UP000153148">
    <property type="component" value="Genome"/>
</dbReference>
<evidence type="ECO:0000313" key="19">
    <source>
        <dbReference type="Proteomes" id="UP000153148"/>
    </source>
</evidence>
<dbReference type="Pfam" id="PF00527">
    <property type="entry name" value="E7"/>
    <property type="match status" value="1"/>
</dbReference>
<keyword evidence="1" id="KW-1121">Modulation of host cell cycle by virus</keyword>
<dbReference type="GO" id="GO:0039645">
    <property type="term" value="P:symbiont-mediated perturbation of host cell cycle G1/S transition checkpoint"/>
    <property type="evidence" value="ECO:0007669"/>
    <property type="project" value="UniProtKB-KW"/>
</dbReference>
<dbReference type="GO" id="GO:0003677">
    <property type="term" value="F:DNA binding"/>
    <property type="evidence" value="ECO:0007669"/>
    <property type="project" value="UniProtKB-KW"/>
</dbReference>
<dbReference type="HAMAP" id="MF_04004">
    <property type="entry name" value="PPV_E7"/>
    <property type="match status" value="1"/>
</dbReference>
<evidence type="ECO:0000256" key="2">
    <source>
        <dbReference type="ARBA" id="ARBA00022518"/>
    </source>
</evidence>
<evidence type="ECO:0000256" key="4">
    <source>
        <dbReference type="ARBA" id="ARBA00022581"/>
    </source>
</evidence>
<evidence type="ECO:0000256" key="3">
    <source>
        <dbReference type="ARBA" id="ARBA00022562"/>
    </source>
</evidence>
<dbReference type="GO" id="GO:0052170">
    <property type="term" value="P:symbiont-mediated suppression of host innate immune response"/>
    <property type="evidence" value="ECO:0007669"/>
    <property type="project" value="UniProtKB-KW"/>
</dbReference>
<keyword evidence="16" id="KW-0899">Viral immunoevasion</keyword>
<reference evidence="18 19" key="1">
    <citation type="journal article" date="2011" name="PLoS ONE">
        <title>Characterization of Novel Cutaneous Human Papillomavirus Genotypes HPV-150 and HPV-151.</title>
        <authorList>
            <person name="Kovanda A."/>
            <person name="Kocjan B.J."/>
            <person name="Potonik M."/>
            <person name="Poljak M."/>
        </authorList>
    </citation>
    <scope>NUCLEOTIDE SEQUENCE [LARGE SCALE GENOMIC DNA]</scope>
    <source>
        <strain evidence="18">SIBX9</strain>
    </source>
</reference>
<keyword evidence="17" id="KW-1078">G1/S host cell cycle checkpoint dysregulation by virus</keyword>
<keyword evidence="6" id="KW-0479">Metal-binding</keyword>
<keyword evidence="13" id="KW-0804">Transcription</keyword>
<keyword evidence="8" id="KW-1114">Inhibition of host interferon signaling pathway by virus</keyword>
<evidence type="ECO:0000256" key="6">
    <source>
        <dbReference type="ARBA" id="ARBA00022723"/>
    </source>
</evidence>
<keyword evidence="14" id="KW-1035">Host cytoplasm</keyword>
<dbReference type="GO" id="GO:0008270">
    <property type="term" value="F:zinc ion binding"/>
    <property type="evidence" value="ECO:0007669"/>
    <property type="project" value="UniProtKB-KW"/>
</dbReference>
<keyword evidence="15" id="KW-0922">Interferon antiviral system evasion</keyword>
<evidence type="ECO:0000256" key="10">
    <source>
        <dbReference type="ARBA" id="ARBA00023015"/>
    </source>
</evidence>
<evidence type="ECO:0000256" key="15">
    <source>
        <dbReference type="ARBA" id="ARBA00023258"/>
    </source>
</evidence>
<evidence type="ECO:0000256" key="8">
    <source>
        <dbReference type="ARBA" id="ARBA00022830"/>
    </source>
</evidence>
<keyword evidence="9" id="KW-0862">Zinc</keyword>
<dbReference type="EMBL" id="FN547152">
    <property type="protein sequence ID" value="CBD35695.2"/>
    <property type="molecule type" value="Genomic_DNA"/>
</dbReference>
<dbReference type="GO" id="GO:0003700">
    <property type="term" value="F:DNA-binding transcription factor activity"/>
    <property type="evidence" value="ECO:0007669"/>
    <property type="project" value="InterPro"/>
</dbReference>
<accession>C7U316</accession>
<proteinExistence type="inferred from homology"/>
<keyword evidence="12" id="KW-0010">Activator</keyword>
<keyword evidence="10" id="KW-0805">Transcription regulation</keyword>
<dbReference type="GO" id="GO:0039502">
    <property type="term" value="P:symbiont-mediated suppression of host type I interferon-mediated signaling pathway"/>
    <property type="evidence" value="ECO:0007669"/>
    <property type="project" value="UniProtKB-KW"/>
</dbReference>
<evidence type="ECO:0000256" key="12">
    <source>
        <dbReference type="ARBA" id="ARBA00023159"/>
    </source>
</evidence>
<keyword evidence="5" id="KW-1090">Inhibition of host innate immune response by virus</keyword>
<organism evidence="18 19">
    <name type="scientific">Human papillomavirus 125</name>
    <dbReference type="NCBI Taxonomy" id="673323"/>
    <lineage>
        <taxon>Viruses</taxon>
        <taxon>Monodnaviria</taxon>
        <taxon>Shotokuvirae</taxon>
        <taxon>Cossaviricota</taxon>
        <taxon>Papovaviricetes</taxon>
        <taxon>Zurhausenvirales</taxon>
        <taxon>Papillomaviridae</taxon>
        <taxon>Firstpapillomavirinae</taxon>
        <taxon>Alphapapillomavirus</taxon>
        <taxon>Alphapapillomavirus 2</taxon>
    </lineage>
</organism>